<dbReference type="AlphaFoldDB" id="A0AAW0BVV5"/>
<sequence>MYNFNGTSRPSIDNLTQANLTVYENIICDLSVKDLLQLSKVNRYSHAAVKKLQRTKYTLLQDPSVYIRCPHRSVYASTALAFFERLECCRLKLDLFVETRFCAIIGQFLEDAEYRFSPDWDNYMQQPDCANAVHLAESQPRRRLPLTFAMGNESKIEVFYTKPRPLEAILQCGSNAATAISNTSDPTLYSRHLNDVLCWSARLAPLEDFMPGPLRLGDDSLFWRQSWRLDFNTTASWVEHSTIKGGTLEQPYYLCSEVAKRAAAKLEQRPEGFGTVRIGNWNTSDLIATLSLWFDEWINSDVTNRIKQDLMQGYIRIQEIYSKYPKNLLPQLTSVTEALHELLTRIYKALRPRRPTITITSNERANNISLRGFEVSECGRDQCNVTPDALSK</sequence>
<evidence type="ECO:0000313" key="1">
    <source>
        <dbReference type="EMBL" id="KAK7030453.1"/>
    </source>
</evidence>
<reference evidence="1 2" key="1">
    <citation type="submission" date="2024-01" db="EMBL/GenBank/DDBJ databases">
        <title>A draft genome for a cacao thread blight-causing isolate of Paramarasmius palmivorus.</title>
        <authorList>
            <person name="Baruah I.K."/>
            <person name="Bukari Y."/>
            <person name="Amoako-Attah I."/>
            <person name="Meinhardt L.W."/>
            <person name="Bailey B.A."/>
            <person name="Cohen S.P."/>
        </authorList>
    </citation>
    <scope>NUCLEOTIDE SEQUENCE [LARGE SCALE GENOMIC DNA]</scope>
    <source>
        <strain evidence="1 2">GH-12</strain>
    </source>
</reference>
<dbReference type="Proteomes" id="UP001383192">
    <property type="component" value="Unassembled WGS sequence"/>
</dbReference>
<evidence type="ECO:0008006" key="3">
    <source>
        <dbReference type="Google" id="ProtNLM"/>
    </source>
</evidence>
<proteinExistence type="predicted"/>
<organism evidence="1 2">
    <name type="scientific">Paramarasmius palmivorus</name>
    <dbReference type="NCBI Taxonomy" id="297713"/>
    <lineage>
        <taxon>Eukaryota</taxon>
        <taxon>Fungi</taxon>
        <taxon>Dikarya</taxon>
        <taxon>Basidiomycota</taxon>
        <taxon>Agaricomycotina</taxon>
        <taxon>Agaricomycetes</taxon>
        <taxon>Agaricomycetidae</taxon>
        <taxon>Agaricales</taxon>
        <taxon>Marasmiineae</taxon>
        <taxon>Marasmiaceae</taxon>
        <taxon>Paramarasmius</taxon>
    </lineage>
</organism>
<gene>
    <name evidence="1" type="ORF">VNI00_014038</name>
</gene>
<name>A0AAW0BVV5_9AGAR</name>
<evidence type="ECO:0000313" key="2">
    <source>
        <dbReference type="Proteomes" id="UP001383192"/>
    </source>
</evidence>
<protein>
    <recommendedName>
        <fullName evidence="3">F-box domain-containing protein</fullName>
    </recommendedName>
</protein>
<accession>A0AAW0BVV5</accession>
<comment type="caution">
    <text evidence="1">The sequence shown here is derived from an EMBL/GenBank/DDBJ whole genome shotgun (WGS) entry which is preliminary data.</text>
</comment>
<dbReference type="EMBL" id="JAYKXP010000075">
    <property type="protein sequence ID" value="KAK7030453.1"/>
    <property type="molecule type" value="Genomic_DNA"/>
</dbReference>
<keyword evidence="2" id="KW-1185">Reference proteome</keyword>